<dbReference type="PANTHER" id="PTHR12243">
    <property type="entry name" value="MADF DOMAIN TRANSCRIPTION FACTOR"/>
    <property type="match status" value="1"/>
</dbReference>
<dbReference type="PANTHER" id="PTHR12243:SF67">
    <property type="entry name" value="COREPRESSOR OF PANGOLIN, ISOFORM A-RELATED"/>
    <property type="match status" value="1"/>
</dbReference>
<gene>
    <name evidence="3" type="ORF">HERILL_LOCUS10020</name>
</gene>
<reference evidence="3 4" key="1">
    <citation type="submission" date="2020-11" db="EMBL/GenBank/DDBJ databases">
        <authorList>
            <person name="Wallbank WR R."/>
            <person name="Pardo Diaz C."/>
            <person name="Kozak K."/>
            <person name="Martin S."/>
            <person name="Jiggins C."/>
            <person name="Moest M."/>
            <person name="Warren A I."/>
            <person name="Generalovic N T."/>
            <person name="Byers J.R.P. K."/>
            <person name="Montejo-Kovacevich G."/>
            <person name="Yen C E."/>
        </authorList>
    </citation>
    <scope>NUCLEOTIDE SEQUENCE [LARGE SCALE GENOMIC DNA]</scope>
</reference>
<accession>A0A7R8UUM1</accession>
<feature type="region of interest" description="Disordered" evidence="1">
    <location>
        <begin position="231"/>
        <end position="280"/>
    </location>
</feature>
<organism evidence="3 4">
    <name type="scientific">Hermetia illucens</name>
    <name type="common">Black soldier fly</name>
    <dbReference type="NCBI Taxonomy" id="343691"/>
    <lineage>
        <taxon>Eukaryota</taxon>
        <taxon>Metazoa</taxon>
        <taxon>Ecdysozoa</taxon>
        <taxon>Arthropoda</taxon>
        <taxon>Hexapoda</taxon>
        <taxon>Insecta</taxon>
        <taxon>Pterygota</taxon>
        <taxon>Neoptera</taxon>
        <taxon>Endopterygota</taxon>
        <taxon>Diptera</taxon>
        <taxon>Brachycera</taxon>
        <taxon>Stratiomyomorpha</taxon>
        <taxon>Stratiomyidae</taxon>
        <taxon>Hermetiinae</taxon>
        <taxon>Hermetia</taxon>
    </lineage>
</organism>
<feature type="compositionally biased region" description="Low complexity" evidence="1">
    <location>
        <begin position="266"/>
        <end position="280"/>
    </location>
</feature>
<evidence type="ECO:0000259" key="2">
    <source>
        <dbReference type="PROSITE" id="PS51029"/>
    </source>
</evidence>
<feature type="compositionally biased region" description="Low complexity" evidence="1">
    <location>
        <begin position="233"/>
        <end position="249"/>
    </location>
</feature>
<dbReference type="SMART" id="SM00595">
    <property type="entry name" value="MADF"/>
    <property type="match status" value="1"/>
</dbReference>
<dbReference type="InParanoid" id="A0A7R8UUM1"/>
<dbReference type="Pfam" id="PF10545">
    <property type="entry name" value="MADF_DNA_bdg"/>
    <property type="match status" value="1"/>
</dbReference>
<dbReference type="AlphaFoldDB" id="A0A7R8UUM1"/>
<dbReference type="InterPro" id="IPR006578">
    <property type="entry name" value="MADF-dom"/>
</dbReference>
<name>A0A7R8UUM1_HERIL</name>
<dbReference type="OrthoDB" id="5984255at2759"/>
<proteinExistence type="predicted"/>
<dbReference type="PROSITE" id="PS51029">
    <property type="entry name" value="MADF"/>
    <property type="match status" value="1"/>
</dbReference>
<sequence>MNCLPDIDVDRLICAVQSKPVLWDRTCEKYKDKFKTQEAWKDVCIEIVTNFVEFDDIKKAEMGKQVLKKWTQVRDSYRKSIAKTKAKSGARASKAKAYIYASQLQFLDKIFEERETEETLSENFDDNSAGVAHITVKNENIQSFPNILHYADATNNPESSFKKPTSKRKKMDPVELEIIAALKEKPNRHLLFFKGLLPSLEDFDEGDTLDFQMEVLKIVKKIRQRKHSLPFVSDIPDAPPTDASSATPPMVANRHTHNPHLNAPHSSSSNESSENPFHIL</sequence>
<dbReference type="InterPro" id="IPR039353">
    <property type="entry name" value="TF_Adf1"/>
</dbReference>
<feature type="domain" description="MADF" evidence="2">
    <location>
        <begin position="11"/>
        <end position="112"/>
    </location>
</feature>
<protein>
    <recommendedName>
        <fullName evidence="2">MADF domain-containing protein</fullName>
    </recommendedName>
</protein>
<dbReference type="OMA" id="VANRHTH"/>
<dbReference type="EMBL" id="LR899012">
    <property type="protein sequence ID" value="CAD7087303.1"/>
    <property type="molecule type" value="Genomic_DNA"/>
</dbReference>
<evidence type="ECO:0000256" key="1">
    <source>
        <dbReference type="SAM" id="MobiDB-lite"/>
    </source>
</evidence>
<keyword evidence="4" id="KW-1185">Reference proteome</keyword>
<evidence type="ECO:0000313" key="3">
    <source>
        <dbReference type="EMBL" id="CAD7087303.1"/>
    </source>
</evidence>
<evidence type="ECO:0000313" key="4">
    <source>
        <dbReference type="Proteomes" id="UP000594454"/>
    </source>
</evidence>
<dbReference type="Proteomes" id="UP000594454">
    <property type="component" value="Chromosome 4"/>
</dbReference>